<reference evidence="1" key="1">
    <citation type="submission" date="2007-04" db="EMBL/GenBank/DDBJ databases">
        <title>Complete sequence of plasmid pRSPA01 of Rhodobacter sphaeroides ATCC 17025.</title>
        <authorList>
            <consortium name="US DOE Joint Genome Institute"/>
            <person name="Copeland A."/>
            <person name="Lucas S."/>
            <person name="Lapidus A."/>
            <person name="Barry K."/>
            <person name="Detter J.C."/>
            <person name="Glavina del Rio T."/>
            <person name="Hammon N."/>
            <person name="Israni S."/>
            <person name="Dalin E."/>
            <person name="Tice H."/>
            <person name="Pitluck S."/>
            <person name="Chertkov O."/>
            <person name="Brettin T."/>
            <person name="Bruce D."/>
            <person name="Han C."/>
            <person name="Schmutz J."/>
            <person name="Larimer F."/>
            <person name="Land M."/>
            <person name="Hauser L."/>
            <person name="Kyrpides N."/>
            <person name="Kim E."/>
            <person name="Richardson P."/>
            <person name="Mackenzie C."/>
            <person name="Choudhary M."/>
            <person name="Donohue T.J."/>
            <person name="Kaplan S."/>
        </authorList>
    </citation>
    <scope>NUCLEOTIDE SEQUENCE [LARGE SCALE GENOMIC DNA]</scope>
    <source>
        <strain evidence="1">ATCC 17025</strain>
        <plasmid evidence="1">pRSPA01</plasmid>
    </source>
</reference>
<organism evidence="1">
    <name type="scientific">Cereibacter sphaeroides (strain ATCC 17025 / ATH 2.4.3)</name>
    <name type="common">Rhodobacter sphaeroides</name>
    <dbReference type="NCBI Taxonomy" id="349102"/>
    <lineage>
        <taxon>Bacteria</taxon>
        <taxon>Pseudomonadati</taxon>
        <taxon>Pseudomonadota</taxon>
        <taxon>Alphaproteobacteria</taxon>
        <taxon>Rhodobacterales</taxon>
        <taxon>Paracoccaceae</taxon>
        <taxon>Cereibacter</taxon>
    </lineage>
</organism>
<accession>A4WYC9</accession>
<dbReference type="CDD" id="cd00085">
    <property type="entry name" value="HNHc"/>
    <property type="match status" value="1"/>
</dbReference>
<proteinExistence type="predicted"/>
<evidence type="ECO:0000313" key="1">
    <source>
        <dbReference type="EMBL" id="ABP72393.1"/>
    </source>
</evidence>
<dbReference type="EMBL" id="CP000662">
    <property type="protein sequence ID" value="ABP72393.1"/>
    <property type="molecule type" value="Genomic_DNA"/>
</dbReference>
<name>A4WYC9_CERS5</name>
<dbReference type="HOGENOM" id="CLU_104535_1_0_5"/>
<sequence>MPGSDAEIAALKSAKEKILNLHLERHGWTCCYCRTSLKGAGPFMTDREHILPKGKAAYKTLSYTLWNLAAACKRCNLQFKRSGDGFVIDGEDASALQASENYHFIHPNLDRWEDHLTRLAVQINTKNLVKILCKGSAKATYTHEFFNLKALEIDTFDAAQGLDNAAEESAAVAELRKLANTFGQ</sequence>
<protein>
    <recommendedName>
        <fullName evidence="2">HNH endonuclease</fullName>
    </recommendedName>
</protein>
<gene>
    <name evidence="1" type="ordered locus">Rsph17025_3523</name>
</gene>
<dbReference type="Gene3D" id="1.10.30.50">
    <property type="match status" value="1"/>
</dbReference>
<dbReference type="KEGG" id="rsq:Rsph17025_3523"/>
<evidence type="ECO:0008006" key="2">
    <source>
        <dbReference type="Google" id="ProtNLM"/>
    </source>
</evidence>
<geneLocation type="plasmid" evidence="1">
    <name>pRSPA01</name>
</geneLocation>
<dbReference type="InterPro" id="IPR003615">
    <property type="entry name" value="HNH_nuc"/>
</dbReference>
<keyword evidence="1" id="KW-0614">Plasmid</keyword>
<dbReference type="AlphaFoldDB" id="A4WYC9"/>